<evidence type="ECO:0000256" key="1">
    <source>
        <dbReference type="ARBA" id="ARBA00004467"/>
    </source>
</evidence>
<evidence type="ECO:0000256" key="6">
    <source>
        <dbReference type="ARBA" id="ARBA00022887"/>
    </source>
</evidence>
<dbReference type="InterPro" id="IPR033720">
    <property type="entry name" value="EFTU_2"/>
</dbReference>
<dbReference type="PRINTS" id="PR00315">
    <property type="entry name" value="ELONGATNFCT"/>
</dbReference>
<dbReference type="Pfam" id="PF03143">
    <property type="entry name" value="GTP_EFTU_D3"/>
    <property type="match status" value="1"/>
</dbReference>
<keyword evidence="5 9" id="KW-0251">Elongation factor</keyword>
<gene>
    <name evidence="11" type="primary">tufA</name>
</gene>
<dbReference type="InterPro" id="IPR009001">
    <property type="entry name" value="Transl_elong_EF1A/Init_IF2_C"/>
</dbReference>
<dbReference type="InterPro" id="IPR027417">
    <property type="entry name" value="P-loop_NTPase"/>
</dbReference>
<dbReference type="InterPro" id="IPR009000">
    <property type="entry name" value="Transl_B-barrel_sf"/>
</dbReference>
<keyword evidence="7" id="KW-0648">Protein biosynthesis</keyword>
<evidence type="ECO:0000313" key="11">
    <source>
        <dbReference type="EMBL" id="QEM01680.1"/>
    </source>
</evidence>
<dbReference type="CDD" id="cd03707">
    <property type="entry name" value="EFTU_III"/>
    <property type="match status" value="1"/>
</dbReference>
<evidence type="ECO:0000256" key="8">
    <source>
        <dbReference type="ARBA" id="ARBA00023134"/>
    </source>
</evidence>
<dbReference type="SUPFAM" id="SSF50465">
    <property type="entry name" value="EF-Tu/eEF-1alpha/eIF2-gamma C-terminal domain"/>
    <property type="match status" value="1"/>
</dbReference>
<dbReference type="InterPro" id="IPR004160">
    <property type="entry name" value="Transl_elong_EFTu/EF1A_C"/>
</dbReference>
<dbReference type="Gene3D" id="3.40.50.300">
    <property type="entry name" value="P-loop containing nucleotide triphosphate hydrolases"/>
    <property type="match status" value="1"/>
</dbReference>
<dbReference type="InterPro" id="IPR031157">
    <property type="entry name" value="G_TR_CS"/>
</dbReference>
<dbReference type="Gene3D" id="2.40.30.10">
    <property type="entry name" value="Translation factors"/>
    <property type="match status" value="2"/>
</dbReference>
<dbReference type="GO" id="GO:0070125">
    <property type="term" value="P:mitochondrial translational elongation"/>
    <property type="evidence" value="ECO:0007669"/>
    <property type="project" value="TreeGrafter"/>
</dbReference>
<comment type="similarity">
    <text evidence="2 9">Belongs to the TRAFAC class translation factor GTPase superfamily. Classic translation factor GTPase family. EF-Tu/EF-1A subfamily.</text>
</comment>
<evidence type="ECO:0000256" key="9">
    <source>
        <dbReference type="RuleBase" id="RU000325"/>
    </source>
</evidence>
<evidence type="ECO:0000259" key="10">
    <source>
        <dbReference type="PROSITE" id="PS51722"/>
    </source>
</evidence>
<dbReference type="GO" id="GO:0005525">
    <property type="term" value="F:GTP binding"/>
    <property type="evidence" value="ECO:0007669"/>
    <property type="project" value="UniProtKB-UniRule"/>
</dbReference>
<dbReference type="InterPro" id="IPR004541">
    <property type="entry name" value="Transl_elong_EFTu/EF1A_bac/org"/>
</dbReference>
<evidence type="ECO:0000256" key="5">
    <source>
        <dbReference type="ARBA" id="ARBA00022768"/>
    </source>
</evidence>
<dbReference type="PROSITE" id="PS00301">
    <property type="entry name" value="G_TR_1"/>
    <property type="match status" value="1"/>
</dbReference>
<organism evidence="11">
    <name type="scientific">Nephromyces sp. ex Molgula occidentalis</name>
    <dbReference type="NCBI Taxonomy" id="2544991"/>
    <lineage>
        <taxon>Eukaryota</taxon>
        <taxon>Sar</taxon>
        <taxon>Alveolata</taxon>
        <taxon>Apicomplexa</taxon>
        <taxon>Aconoidasida</taxon>
        <taxon>Nephromycida</taxon>
        <taxon>Nephromyces</taxon>
    </lineage>
</organism>
<dbReference type="InterPro" id="IPR004161">
    <property type="entry name" value="EFTu-like_2"/>
</dbReference>
<keyword evidence="6" id="KW-0933">Apicoplast</keyword>
<proteinExistence type="inferred from homology"/>
<protein>
    <recommendedName>
        <fullName evidence="9">Elongation factor Tu</fullName>
    </recommendedName>
</protein>
<dbReference type="CDD" id="cd03697">
    <property type="entry name" value="EFTU_II"/>
    <property type="match status" value="1"/>
</dbReference>
<dbReference type="PANTHER" id="PTHR43721:SF22">
    <property type="entry name" value="ELONGATION FACTOR TU, MITOCHONDRIAL"/>
    <property type="match status" value="1"/>
</dbReference>
<dbReference type="InterPro" id="IPR050055">
    <property type="entry name" value="EF-Tu_GTPase"/>
</dbReference>
<evidence type="ECO:0000256" key="4">
    <source>
        <dbReference type="ARBA" id="ARBA00022741"/>
    </source>
</evidence>
<dbReference type="NCBIfam" id="TIGR00231">
    <property type="entry name" value="small_GTP"/>
    <property type="match status" value="1"/>
</dbReference>
<dbReference type="InterPro" id="IPR041709">
    <property type="entry name" value="EF-Tu_GTP-bd"/>
</dbReference>
<dbReference type="NCBIfam" id="NF009373">
    <property type="entry name" value="PRK12736.1"/>
    <property type="match status" value="1"/>
</dbReference>
<accession>A0A5C1H7R7</accession>
<dbReference type="EMBL" id="MK573203">
    <property type="protein sequence ID" value="QEM01680.1"/>
    <property type="molecule type" value="Genomic_DNA"/>
</dbReference>
<evidence type="ECO:0000256" key="2">
    <source>
        <dbReference type="ARBA" id="ARBA00007249"/>
    </source>
</evidence>
<dbReference type="InterPro" id="IPR005225">
    <property type="entry name" value="Small_GTP-bd"/>
</dbReference>
<dbReference type="Pfam" id="PF03144">
    <property type="entry name" value="GTP_EFTU_D2"/>
    <property type="match status" value="1"/>
</dbReference>
<dbReference type="SUPFAM" id="SSF50447">
    <property type="entry name" value="Translation proteins"/>
    <property type="match status" value="1"/>
</dbReference>
<dbReference type="NCBIfam" id="TIGR00485">
    <property type="entry name" value="EF-Tu"/>
    <property type="match status" value="1"/>
</dbReference>
<dbReference type="PANTHER" id="PTHR43721">
    <property type="entry name" value="ELONGATION FACTOR TU-RELATED"/>
    <property type="match status" value="1"/>
</dbReference>
<dbReference type="FunFam" id="3.40.50.300:FF:000003">
    <property type="entry name" value="Elongation factor Tu"/>
    <property type="match status" value="1"/>
</dbReference>
<evidence type="ECO:0000256" key="7">
    <source>
        <dbReference type="ARBA" id="ARBA00022917"/>
    </source>
</evidence>
<comment type="subcellular location">
    <subcellularLocation>
        <location evidence="1">Plastid</location>
        <location evidence="1">Apicoplast</location>
    </subcellularLocation>
</comment>
<dbReference type="HAMAP" id="MF_00118_B">
    <property type="entry name" value="EF_Tu_B"/>
    <property type="match status" value="1"/>
</dbReference>
<feature type="domain" description="Tr-type G" evidence="10">
    <location>
        <begin position="10"/>
        <end position="214"/>
    </location>
</feature>
<sequence length="411" mass="46381">MKREIFNRNKPHVNIGTIGHVDHGKTTLTCAITNILFLYGYSKKYNYFDIDSAPEEKERGITINTAHIEYETIKRHYAHIDWPGHSDYIKNMIIGATQMDGAILVVSAIEGPMPQTREHLLLAKQIGISSIIVFINKIDQVNDLELLELVELEIKDLLKEYGFLNEKISFIKGSAIKALEYIKNIKSYNYGENIWVDKILDLLNYIDEYIKPPIRNLDKSFLMSIEDVLSITGRGTVITGLIERGKIKIGDTIQILGFGKSYSSIVIGIEMFKKTLNIGLAGDNIGLLLRSLQKNDIKRGMIACELNSIKLISKFKADVYILKSIEGGRNKPFFEGYKPQFYFKTTDITGTIVKICKINSKSEKISMVLPGDMITLEINLLYPMAIEKGMNFAIREGCKTIGAGIIIELII</sequence>
<keyword evidence="3" id="KW-0934">Plastid</keyword>
<dbReference type="NCBIfam" id="NF000766">
    <property type="entry name" value="PRK00049.1"/>
    <property type="match status" value="1"/>
</dbReference>
<dbReference type="PROSITE" id="PS51722">
    <property type="entry name" value="G_TR_2"/>
    <property type="match status" value="1"/>
</dbReference>
<dbReference type="GO" id="GO:0020011">
    <property type="term" value="C:apicoplast"/>
    <property type="evidence" value="ECO:0007669"/>
    <property type="project" value="UniProtKB-SubCell"/>
</dbReference>
<dbReference type="GO" id="GO:0005739">
    <property type="term" value="C:mitochondrion"/>
    <property type="evidence" value="ECO:0007669"/>
    <property type="project" value="TreeGrafter"/>
</dbReference>
<dbReference type="GO" id="GO:0003924">
    <property type="term" value="F:GTPase activity"/>
    <property type="evidence" value="ECO:0007669"/>
    <property type="project" value="UniProtKB-UniRule"/>
</dbReference>
<dbReference type="CDD" id="cd01884">
    <property type="entry name" value="EF_Tu"/>
    <property type="match status" value="1"/>
</dbReference>
<name>A0A5C1H7R7_9APIC</name>
<dbReference type="GO" id="GO:0003746">
    <property type="term" value="F:translation elongation factor activity"/>
    <property type="evidence" value="ECO:0007669"/>
    <property type="project" value="UniProtKB-UniRule"/>
</dbReference>
<keyword evidence="8 9" id="KW-0342">GTP-binding</keyword>
<reference evidence="11" key="1">
    <citation type="journal article" date="2019" name="Genome Biol. Evol.">
        <title>Nephromyces represents a diverse and novel lineage of the Apicomplexa that has retained apicoplasts.</title>
        <authorList>
            <person name="Munoz-Gomez S.A."/>
            <person name="Durnin K."/>
            <person name="Eme L."/>
            <person name="Paight C."/>
            <person name="Lane C.E."/>
            <person name="Saffo M.B."/>
            <person name="Slamovits C.H."/>
        </authorList>
    </citation>
    <scope>NUCLEOTIDE SEQUENCE</scope>
    <source>
        <strain evidence="11">461</strain>
    </source>
</reference>
<keyword evidence="4 9" id="KW-0547">Nucleotide-binding</keyword>
<dbReference type="InterPro" id="IPR000795">
    <property type="entry name" value="T_Tr_GTP-bd_dom"/>
</dbReference>
<comment type="function">
    <text evidence="9">This protein promotes the GTP-dependent binding of aminoacyl-tRNA to the A-site of ribosomes during protein biosynthesis.</text>
</comment>
<dbReference type="SUPFAM" id="SSF52540">
    <property type="entry name" value="P-loop containing nucleoside triphosphate hydrolases"/>
    <property type="match status" value="1"/>
</dbReference>
<evidence type="ECO:0000256" key="3">
    <source>
        <dbReference type="ARBA" id="ARBA00022640"/>
    </source>
</evidence>
<dbReference type="Pfam" id="PF00009">
    <property type="entry name" value="GTP_EFTU"/>
    <property type="match status" value="1"/>
</dbReference>
<dbReference type="AlphaFoldDB" id="A0A5C1H7R7"/>
<dbReference type="FunFam" id="2.40.30.10:FF:000001">
    <property type="entry name" value="Elongation factor Tu"/>
    <property type="match status" value="1"/>
</dbReference>
<dbReference type="NCBIfam" id="NF009372">
    <property type="entry name" value="PRK12735.1"/>
    <property type="match status" value="1"/>
</dbReference>